<name>A0A172YJG5_9GAMM</name>
<evidence type="ECO:0000256" key="6">
    <source>
        <dbReference type="PIRSR" id="PIRSR606225-1"/>
    </source>
</evidence>
<keyword evidence="2 7" id="KW-0694">RNA-binding</keyword>
<dbReference type="KEGG" id="haa:A5892_19100"/>
<keyword evidence="3 8" id="KW-0413">Isomerase</keyword>
<proteinExistence type="inferred from homology"/>
<dbReference type="GO" id="GO:0000455">
    <property type="term" value="P:enzyme-directed rRNA pseudouridine synthesis"/>
    <property type="evidence" value="ECO:0007669"/>
    <property type="project" value="TreeGrafter"/>
</dbReference>
<keyword evidence="11" id="KW-1185">Reference proteome</keyword>
<dbReference type="PANTHER" id="PTHR21600:SF44">
    <property type="entry name" value="RIBOSOMAL LARGE SUBUNIT PSEUDOURIDINE SYNTHASE D"/>
    <property type="match status" value="1"/>
</dbReference>
<dbReference type="PANTHER" id="PTHR21600">
    <property type="entry name" value="MITOCHONDRIAL RNA PSEUDOURIDINE SYNTHASE"/>
    <property type="match status" value="1"/>
</dbReference>
<dbReference type="CDD" id="cd02869">
    <property type="entry name" value="PseudoU_synth_RluA_like"/>
    <property type="match status" value="1"/>
</dbReference>
<dbReference type="PROSITE" id="PS50889">
    <property type="entry name" value="S4"/>
    <property type="match status" value="1"/>
</dbReference>
<evidence type="ECO:0000259" key="9">
    <source>
        <dbReference type="Pfam" id="PF00849"/>
    </source>
</evidence>
<feature type="domain" description="Pseudouridine synthase RsuA/RluA-like" evidence="9">
    <location>
        <begin position="92"/>
        <end position="241"/>
    </location>
</feature>
<dbReference type="SUPFAM" id="SSF55174">
    <property type="entry name" value="Alpha-L RNA-binding motif"/>
    <property type="match status" value="1"/>
</dbReference>
<evidence type="ECO:0000256" key="4">
    <source>
        <dbReference type="ARBA" id="ARBA00036882"/>
    </source>
</evidence>
<dbReference type="InterPro" id="IPR020103">
    <property type="entry name" value="PsdUridine_synth_cat_dom_sf"/>
</dbReference>
<gene>
    <name evidence="10" type="ORF">A5892_19100</name>
</gene>
<dbReference type="NCBIfam" id="NF008385">
    <property type="entry name" value="PRK11180.1"/>
    <property type="match status" value="1"/>
</dbReference>
<dbReference type="RefSeq" id="WP_064124134.1">
    <property type="nucleotide sequence ID" value="NZ_CP015243.1"/>
</dbReference>
<dbReference type="InterPro" id="IPR006145">
    <property type="entry name" value="PsdUridine_synth_RsuA/RluA"/>
</dbReference>
<evidence type="ECO:0000256" key="8">
    <source>
        <dbReference type="RuleBase" id="RU362028"/>
    </source>
</evidence>
<evidence type="ECO:0000313" key="10">
    <source>
        <dbReference type="EMBL" id="ANF59302.1"/>
    </source>
</evidence>
<dbReference type="Gene3D" id="3.30.2350.10">
    <property type="entry name" value="Pseudouridine synthase"/>
    <property type="match status" value="1"/>
</dbReference>
<organism evidence="10 11">
    <name type="scientific">Halotalea alkalilenta</name>
    <dbReference type="NCBI Taxonomy" id="376489"/>
    <lineage>
        <taxon>Bacteria</taxon>
        <taxon>Pseudomonadati</taxon>
        <taxon>Pseudomonadota</taxon>
        <taxon>Gammaproteobacteria</taxon>
        <taxon>Oceanospirillales</taxon>
        <taxon>Halomonadaceae</taxon>
        <taxon>Halotalea</taxon>
    </lineage>
</organism>
<evidence type="ECO:0000256" key="3">
    <source>
        <dbReference type="ARBA" id="ARBA00023235"/>
    </source>
</evidence>
<dbReference type="NCBIfam" id="TIGR00005">
    <property type="entry name" value="rluA_subfam"/>
    <property type="match status" value="1"/>
</dbReference>
<dbReference type="GO" id="GO:0160140">
    <property type="term" value="F:23S rRNA pseudouridine(1911/1915/1917) synthase activity"/>
    <property type="evidence" value="ECO:0007669"/>
    <property type="project" value="UniProtKB-EC"/>
</dbReference>
<comment type="catalytic activity">
    <reaction evidence="8">
        <text>a uridine in RNA = a pseudouridine in RNA</text>
        <dbReference type="Rhea" id="RHEA:48348"/>
        <dbReference type="Rhea" id="RHEA-COMP:12068"/>
        <dbReference type="Rhea" id="RHEA-COMP:12069"/>
        <dbReference type="ChEBI" id="CHEBI:65314"/>
        <dbReference type="ChEBI" id="CHEBI:65315"/>
    </reaction>
</comment>
<dbReference type="InterPro" id="IPR050188">
    <property type="entry name" value="RluA_PseudoU_synthase"/>
</dbReference>
<dbReference type="Gene3D" id="3.10.290.10">
    <property type="entry name" value="RNA-binding S4 domain"/>
    <property type="match status" value="1"/>
</dbReference>
<dbReference type="InterPro" id="IPR036986">
    <property type="entry name" value="S4_RNA-bd_sf"/>
</dbReference>
<reference evidence="10 11" key="1">
    <citation type="submission" date="2016-04" db="EMBL/GenBank/DDBJ databases">
        <title>Complete Genome Sequence of Halotalea alkalilenta IHB B 13600.</title>
        <authorList>
            <person name="Swarnkar M.K."/>
            <person name="Sharma A."/>
            <person name="Kaushal K."/>
            <person name="Soni R."/>
            <person name="Rana S."/>
            <person name="Singh A.K."/>
            <person name="Gulati A."/>
        </authorList>
    </citation>
    <scope>NUCLEOTIDE SEQUENCE [LARGE SCALE GENOMIC DNA]</scope>
    <source>
        <strain evidence="10 11">IHB B 13600</strain>
    </source>
</reference>
<evidence type="ECO:0000256" key="2">
    <source>
        <dbReference type="ARBA" id="ARBA00022884"/>
    </source>
</evidence>
<dbReference type="InterPro" id="IPR006224">
    <property type="entry name" value="PsdUridine_synth_RluA-like_CS"/>
</dbReference>
<dbReference type="GO" id="GO:0003723">
    <property type="term" value="F:RNA binding"/>
    <property type="evidence" value="ECO:0007669"/>
    <property type="project" value="UniProtKB-KW"/>
</dbReference>
<dbReference type="Pfam" id="PF00849">
    <property type="entry name" value="PseudoU_synth_2"/>
    <property type="match status" value="1"/>
</dbReference>
<dbReference type="STRING" id="376489.A5892_19100"/>
<accession>A0A172YJG5</accession>
<dbReference type="Proteomes" id="UP000077875">
    <property type="component" value="Chromosome"/>
</dbReference>
<evidence type="ECO:0000256" key="7">
    <source>
        <dbReference type="PROSITE-ProRule" id="PRU00182"/>
    </source>
</evidence>
<protein>
    <recommendedName>
        <fullName evidence="8">Pseudouridine synthase</fullName>
        <ecNumber evidence="8">5.4.99.-</ecNumber>
    </recommendedName>
</protein>
<dbReference type="EC" id="5.4.99.-" evidence="8"/>
<dbReference type="PROSITE" id="PS01129">
    <property type="entry name" value="PSI_RLU"/>
    <property type="match status" value="1"/>
</dbReference>
<dbReference type="InterPro" id="IPR006225">
    <property type="entry name" value="PsdUridine_synth_RluC/D"/>
</dbReference>
<dbReference type="FunFam" id="3.30.2350.10:FF:000006">
    <property type="entry name" value="Pseudouridine synthase"/>
    <property type="match status" value="1"/>
</dbReference>
<dbReference type="AlphaFoldDB" id="A0A172YJG5"/>
<dbReference type="EMBL" id="CP015243">
    <property type="protein sequence ID" value="ANF59302.1"/>
    <property type="molecule type" value="Genomic_DNA"/>
</dbReference>
<dbReference type="SUPFAM" id="SSF55120">
    <property type="entry name" value="Pseudouridine synthase"/>
    <property type="match status" value="1"/>
</dbReference>
<evidence type="ECO:0000313" key="11">
    <source>
        <dbReference type="Proteomes" id="UP000077875"/>
    </source>
</evidence>
<comment type="catalytic activity">
    <reaction evidence="4">
        <text>uridine(1911/1915/1917) in 23S rRNA = pseudouridine(1911/1915/1917) in 23S rRNA</text>
        <dbReference type="Rhea" id="RHEA:42524"/>
        <dbReference type="Rhea" id="RHEA-COMP:10097"/>
        <dbReference type="Rhea" id="RHEA-COMP:10098"/>
        <dbReference type="ChEBI" id="CHEBI:65314"/>
        <dbReference type="ChEBI" id="CHEBI:65315"/>
        <dbReference type="EC" id="5.4.99.23"/>
    </reaction>
</comment>
<evidence type="ECO:0000256" key="5">
    <source>
        <dbReference type="ARBA" id="ARBA00056072"/>
    </source>
</evidence>
<comment type="similarity">
    <text evidence="1 8">Belongs to the pseudouridine synthase RluA family.</text>
</comment>
<feature type="active site" evidence="6">
    <location>
        <position position="138"/>
    </location>
</feature>
<sequence>MPERIEQQYIVPEELSGLRVDQAAAQLFGDFSRERLKAWIGEGALTLDGETVKPRAKVLRGQLLTLSAELEPAGDWEAQDIALEILFEDEELLVIDKPAGLVVHPAAGNPDGTLLNALLHHLPEQIQLARAGIVHRLDKDTSGLMVVAKSLLAQRSLIEQLKDRSVSREYDAVVVGTPISGGRVDAPIGRHPRDRKRQAVVAGGKPAVTHYRVVERYRAHALVRCKLETGRTHQIRVHMAHRQLPLVGDPVYGGRLKFPAGASEVLKERLRGFSRQALHARRLSIRHPASGETLRFEASPPADLQDLIAALLEDAGIV</sequence>
<evidence type="ECO:0000256" key="1">
    <source>
        <dbReference type="ARBA" id="ARBA00010876"/>
    </source>
</evidence>
<comment type="function">
    <text evidence="5">Responsible for synthesis of pseudouridine from uracil at positions 1911, 1915 and 1917 in 23S ribosomal RNA.</text>
</comment>